<evidence type="ECO:0000313" key="3">
    <source>
        <dbReference type="Proteomes" id="UP000036261"/>
    </source>
</evidence>
<dbReference type="OrthoDB" id="8536512at2"/>
<dbReference type="Gene3D" id="3.90.580.10">
    <property type="entry name" value="Zinc finger, CHC2-type domain"/>
    <property type="match status" value="1"/>
</dbReference>
<dbReference type="Proteomes" id="UP000036261">
    <property type="component" value="Unassembled WGS sequence"/>
</dbReference>
<feature type="domain" description="Zinc finger CHC2-type" evidence="1">
    <location>
        <begin position="4"/>
        <end position="85"/>
    </location>
</feature>
<evidence type="ECO:0000313" key="2">
    <source>
        <dbReference type="EMBL" id="KMQ60140.1"/>
    </source>
</evidence>
<evidence type="ECO:0000259" key="1">
    <source>
        <dbReference type="Pfam" id="PF01807"/>
    </source>
</evidence>
<name>A0A0J7KSI1_9FLAO</name>
<dbReference type="InterPro" id="IPR036977">
    <property type="entry name" value="DNA_primase_Znf_CHC2"/>
</dbReference>
<dbReference type="SUPFAM" id="SSF56731">
    <property type="entry name" value="DNA primase core"/>
    <property type="match status" value="1"/>
</dbReference>
<protein>
    <recommendedName>
        <fullName evidence="1">Zinc finger CHC2-type domain-containing protein</fullName>
    </recommendedName>
</protein>
<reference evidence="2 3" key="1">
    <citation type="journal article" date="2013" name="Int. J. Syst. Evol. Microbiol.">
        <title>Chryseobacterium angstadtii sp. nov., isolated from a newt tank.</title>
        <authorList>
            <person name="Kirk K.E."/>
            <person name="Hoffman J.A."/>
            <person name="Smith K.A."/>
            <person name="Strahan B.L."/>
            <person name="Failor K.C."/>
            <person name="Krebs J.E."/>
            <person name="Gale A.N."/>
            <person name="Do T.D."/>
            <person name="Sontag T.C."/>
            <person name="Batties A.M."/>
            <person name="Mistiszyn K."/>
            <person name="Newman J.D."/>
        </authorList>
    </citation>
    <scope>NUCLEOTIDE SEQUENCE [LARGE SCALE GENOMIC DNA]</scope>
    <source>
        <strain evidence="2 3">KM</strain>
    </source>
</reference>
<dbReference type="GO" id="GO:0008270">
    <property type="term" value="F:zinc ion binding"/>
    <property type="evidence" value="ECO:0007669"/>
    <property type="project" value="InterPro"/>
</dbReference>
<dbReference type="InterPro" id="IPR034154">
    <property type="entry name" value="TOPRIM_DnaG/twinkle"/>
</dbReference>
<dbReference type="GO" id="GO:0003677">
    <property type="term" value="F:DNA binding"/>
    <property type="evidence" value="ECO:0007669"/>
    <property type="project" value="InterPro"/>
</dbReference>
<dbReference type="GO" id="GO:0006260">
    <property type="term" value="P:DNA replication"/>
    <property type="evidence" value="ECO:0007669"/>
    <property type="project" value="InterPro"/>
</dbReference>
<accession>A0A0J7KSI1</accession>
<dbReference type="GO" id="GO:0003899">
    <property type="term" value="F:DNA-directed RNA polymerase activity"/>
    <property type="evidence" value="ECO:0007669"/>
    <property type="project" value="InterPro"/>
</dbReference>
<dbReference type="Pfam" id="PF13155">
    <property type="entry name" value="Toprim_2"/>
    <property type="match status" value="1"/>
</dbReference>
<dbReference type="RefSeq" id="WP_048508082.1">
    <property type="nucleotide sequence ID" value="NZ_LFND01000006.1"/>
</dbReference>
<dbReference type="InterPro" id="IPR002694">
    <property type="entry name" value="Znf_CHC2"/>
</dbReference>
<dbReference type="CDD" id="cd01029">
    <property type="entry name" value="TOPRIM_primases"/>
    <property type="match status" value="1"/>
</dbReference>
<dbReference type="EMBL" id="LFND01000006">
    <property type="protein sequence ID" value="KMQ60140.1"/>
    <property type="molecule type" value="Genomic_DNA"/>
</dbReference>
<comment type="caution">
    <text evidence="2">The sequence shown here is derived from an EMBL/GenBank/DDBJ whole genome shotgun (WGS) entry which is preliminary data.</text>
</comment>
<dbReference type="STRING" id="558151.ACM46_18050"/>
<dbReference type="Pfam" id="PF01807">
    <property type="entry name" value="Zn_ribbon_DnaG"/>
    <property type="match status" value="1"/>
</dbReference>
<organism evidence="2 3">
    <name type="scientific">Chryseobacterium angstadtii</name>
    <dbReference type="NCBI Taxonomy" id="558151"/>
    <lineage>
        <taxon>Bacteria</taxon>
        <taxon>Pseudomonadati</taxon>
        <taxon>Bacteroidota</taxon>
        <taxon>Flavobacteriia</taxon>
        <taxon>Flavobacteriales</taxon>
        <taxon>Weeksellaceae</taxon>
        <taxon>Chryseobacterium group</taxon>
        <taxon>Chryseobacterium</taxon>
    </lineage>
</organism>
<gene>
    <name evidence="2" type="ORF">ACM46_18050</name>
</gene>
<dbReference type="AlphaFoldDB" id="A0A0J7KSI1"/>
<sequence length="276" mass="31712">MNCQTLNNNIRLEEVLASLGHLPVKCNEKEAWFLNPFGLETEASFKIDRHKNVWYLFSEGKGGKTADFIVKYFNCSVSEALSWAEEKNFNFSFQKQNDLSKANINITEVKPLSNYYLKKYLKSRGISSKSYHLLNEVKFTISNRKLYAIGFRNLSGGYELRNSFYKGCTSKDISFIQESDASISVFEGFIDALSYLEFTTSNAESLLILNSVSMLEKAKTQLRNFSSIKLFLDNDKAGERSKNEILSCFSRAEDCSKLYEGYKDFNDFFIDKQKTL</sequence>
<dbReference type="Gene3D" id="3.40.1360.10">
    <property type="match status" value="1"/>
</dbReference>
<dbReference type="SUPFAM" id="SSF57783">
    <property type="entry name" value="Zinc beta-ribbon"/>
    <property type="match status" value="1"/>
</dbReference>
<dbReference type="PATRIC" id="fig|558151.6.peg.3813"/>
<keyword evidence="3" id="KW-1185">Reference proteome</keyword>
<proteinExistence type="predicted"/>